<dbReference type="EMBL" id="OC872876">
    <property type="protein sequence ID" value="CAD7636043.1"/>
    <property type="molecule type" value="Genomic_DNA"/>
</dbReference>
<feature type="domain" description="BPTI/Kunitz inhibitor" evidence="4">
    <location>
        <begin position="46"/>
        <end position="96"/>
    </location>
</feature>
<dbReference type="SUPFAM" id="SSF57362">
    <property type="entry name" value="BPTI-like"/>
    <property type="match status" value="1"/>
</dbReference>
<dbReference type="GO" id="GO:0004867">
    <property type="term" value="F:serine-type endopeptidase inhibitor activity"/>
    <property type="evidence" value="ECO:0007669"/>
    <property type="project" value="UniProtKB-KW"/>
</dbReference>
<dbReference type="Proteomes" id="UP000759131">
    <property type="component" value="Unassembled WGS sequence"/>
</dbReference>
<protein>
    <recommendedName>
        <fullName evidence="4">BPTI/Kunitz inhibitor domain-containing protein</fullName>
    </recommendedName>
</protein>
<keyword evidence="2" id="KW-0722">Serine protease inhibitor</keyword>
<evidence type="ECO:0000313" key="6">
    <source>
        <dbReference type="Proteomes" id="UP000759131"/>
    </source>
</evidence>
<sequence length="245" mass="27527">KITENQLLQDAPPEGVSDSQQPSNDLELERGCDKAGAEPMSVTELCALPPHKGTGNDDIFRYYYNPVVQMCLPFSYSGKGGNSNRFVSVKNCYEICHPADPSVKKPRVVSAIRAYLVPNQKSDCPKPTPITAREYVVRHLPHPLNPAYTLSIVQSVQHVDRPKDMHFDHVERRLRAAVRHHGRDLRERQCCHGNSTQEGDRVTGLDDACDDTTTTLPLVVSRNGMQMEINCRTDLTFVWIEESKS</sequence>
<dbReference type="EMBL" id="CAJPIZ010018301">
    <property type="protein sequence ID" value="CAG2116473.1"/>
    <property type="molecule type" value="Genomic_DNA"/>
</dbReference>
<dbReference type="InterPro" id="IPR050098">
    <property type="entry name" value="TFPI/VKTCI-like"/>
</dbReference>
<dbReference type="Gene3D" id="4.10.410.10">
    <property type="entry name" value="Pancreatic trypsin inhibitor Kunitz domain"/>
    <property type="match status" value="1"/>
</dbReference>
<evidence type="ECO:0000256" key="2">
    <source>
        <dbReference type="ARBA" id="ARBA00022900"/>
    </source>
</evidence>
<keyword evidence="6" id="KW-1185">Reference proteome</keyword>
<dbReference type="PROSITE" id="PS50279">
    <property type="entry name" value="BPTI_KUNITZ_2"/>
    <property type="match status" value="1"/>
</dbReference>
<dbReference type="Pfam" id="PF00014">
    <property type="entry name" value="Kunitz_BPTI"/>
    <property type="match status" value="1"/>
</dbReference>
<accession>A0A7R9L933</accession>
<dbReference type="CDD" id="cd22593">
    <property type="entry name" value="Kunitz_conkunitzin"/>
    <property type="match status" value="1"/>
</dbReference>
<gene>
    <name evidence="5" type="ORF">OSB1V03_LOCUS16432</name>
</gene>
<reference evidence="5" key="1">
    <citation type="submission" date="2020-11" db="EMBL/GenBank/DDBJ databases">
        <authorList>
            <person name="Tran Van P."/>
        </authorList>
    </citation>
    <scope>NUCLEOTIDE SEQUENCE</scope>
</reference>
<evidence type="ECO:0000256" key="3">
    <source>
        <dbReference type="SAM" id="MobiDB-lite"/>
    </source>
</evidence>
<proteinExistence type="predicted"/>
<evidence type="ECO:0000313" key="5">
    <source>
        <dbReference type="EMBL" id="CAD7636043.1"/>
    </source>
</evidence>
<name>A0A7R9L933_9ACAR</name>
<evidence type="ECO:0000256" key="1">
    <source>
        <dbReference type="ARBA" id="ARBA00022690"/>
    </source>
</evidence>
<dbReference type="InterPro" id="IPR002223">
    <property type="entry name" value="Kunitz_BPTI"/>
</dbReference>
<organism evidence="5">
    <name type="scientific">Medioppia subpectinata</name>
    <dbReference type="NCBI Taxonomy" id="1979941"/>
    <lineage>
        <taxon>Eukaryota</taxon>
        <taxon>Metazoa</taxon>
        <taxon>Ecdysozoa</taxon>
        <taxon>Arthropoda</taxon>
        <taxon>Chelicerata</taxon>
        <taxon>Arachnida</taxon>
        <taxon>Acari</taxon>
        <taxon>Acariformes</taxon>
        <taxon>Sarcoptiformes</taxon>
        <taxon>Oribatida</taxon>
        <taxon>Brachypylina</taxon>
        <taxon>Oppioidea</taxon>
        <taxon>Oppiidae</taxon>
        <taxon>Medioppia</taxon>
    </lineage>
</organism>
<dbReference type="OrthoDB" id="6486268at2759"/>
<dbReference type="SMART" id="SM00131">
    <property type="entry name" value="KU"/>
    <property type="match status" value="1"/>
</dbReference>
<keyword evidence="1" id="KW-0646">Protease inhibitor</keyword>
<dbReference type="PANTHER" id="PTHR10083">
    <property type="entry name" value="KUNITZ-TYPE PROTEASE INHIBITOR-RELATED"/>
    <property type="match status" value="1"/>
</dbReference>
<feature type="region of interest" description="Disordered" evidence="3">
    <location>
        <begin position="1"/>
        <end position="28"/>
    </location>
</feature>
<feature type="non-terminal residue" evidence="5">
    <location>
        <position position="1"/>
    </location>
</feature>
<dbReference type="InterPro" id="IPR036880">
    <property type="entry name" value="Kunitz_BPTI_sf"/>
</dbReference>
<dbReference type="AlphaFoldDB" id="A0A7R9L933"/>
<evidence type="ECO:0000259" key="4">
    <source>
        <dbReference type="PROSITE" id="PS50279"/>
    </source>
</evidence>